<evidence type="ECO:0000256" key="2">
    <source>
        <dbReference type="ARBA" id="ARBA00022527"/>
    </source>
</evidence>
<evidence type="ECO:0000256" key="9">
    <source>
        <dbReference type="PROSITE-ProRule" id="PRU10141"/>
    </source>
</evidence>
<keyword evidence="4 9" id="KW-0547">Nucleotide-binding</keyword>
<keyword evidence="11" id="KW-0812">Transmembrane</keyword>
<accession>A0A1W1Y2V1</accession>
<dbReference type="FunFam" id="1.10.510.10:FF:000021">
    <property type="entry name" value="Serine/threonine protein kinase"/>
    <property type="match status" value="1"/>
</dbReference>
<dbReference type="EC" id="2.7.11.1" evidence="1"/>
<evidence type="ECO:0000256" key="11">
    <source>
        <dbReference type="SAM" id="Phobius"/>
    </source>
</evidence>
<feature type="domain" description="PASTA" evidence="13">
    <location>
        <begin position="530"/>
        <end position="596"/>
    </location>
</feature>
<feature type="compositionally biased region" description="Acidic residues" evidence="10">
    <location>
        <begin position="616"/>
        <end position="630"/>
    </location>
</feature>
<dbReference type="InterPro" id="IPR017441">
    <property type="entry name" value="Protein_kinase_ATP_BS"/>
</dbReference>
<dbReference type="PROSITE" id="PS50011">
    <property type="entry name" value="PROTEIN_KINASE_DOM"/>
    <property type="match status" value="1"/>
</dbReference>
<feature type="transmembrane region" description="Helical" evidence="11">
    <location>
        <begin position="373"/>
        <end position="392"/>
    </location>
</feature>
<evidence type="ECO:0000256" key="5">
    <source>
        <dbReference type="ARBA" id="ARBA00022777"/>
    </source>
</evidence>
<proteinExistence type="predicted"/>
<feature type="domain" description="PASTA" evidence="13">
    <location>
        <begin position="462"/>
        <end position="529"/>
    </location>
</feature>
<dbReference type="Pfam" id="PF00069">
    <property type="entry name" value="Pkinase"/>
    <property type="match status" value="1"/>
</dbReference>
<dbReference type="PROSITE" id="PS00108">
    <property type="entry name" value="PROTEIN_KINASE_ST"/>
    <property type="match status" value="1"/>
</dbReference>
<dbReference type="SMART" id="SM00220">
    <property type="entry name" value="S_TKc"/>
    <property type="match status" value="1"/>
</dbReference>
<dbReference type="SMART" id="SM00740">
    <property type="entry name" value="PASTA"/>
    <property type="match status" value="3"/>
</dbReference>
<gene>
    <name evidence="14" type="ORF">SAMN04487984_0186</name>
</gene>
<feature type="region of interest" description="Disordered" evidence="10">
    <location>
        <begin position="605"/>
        <end position="644"/>
    </location>
</feature>
<dbReference type="Gene3D" id="3.30.10.20">
    <property type="match status" value="3"/>
</dbReference>
<keyword evidence="15" id="KW-1185">Reference proteome</keyword>
<dbReference type="Proteomes" id="UP000243884">
    <property type="component" value="Unassembled WGS sequence"/>
</dbReference>
<dbReference type="InterPro" id="IPR000719">
    <property type="entry name" value="Prot_kinase_dom"/>
</dbReference>
<evidence type="ECO:0000256" key="4">
    <source>
        <dbReference type="ARBA" id="ARBA00022741"/>
    </source>
</evidence>
<evidence type="ECO:0000256" key="3">
    <source>
        <dbReference type="ARBA" id="ARBA00022679"/>
    </source>
</evidence>
<dbReference type="Gene3D" id="2.60.40.2560">
    <property type="match status" value="1"/>
</dbReference>
<dbReference type="PROSITE" id="PS00107">
    <property type="entry name" value="PROTEIN_KINASE_ATP"/>
    <property type="match status" value="1"/>
</dbReference>
<dbReference type="NCBIfam" id="NF033483">
    <property type="entry name" value="PknB_PASTA_kin"/>
    <property type="match status" value="1"/>
</dbReference>
<name>A0A1W1Y2V1_9LACT</name>
<sequence length="699" mass="78341">MRTGQIIDERYEIIRHIGSGGMANVYLAYDPILERQVAIKFLSLGNNNQSDAVRRFEREALSISELNHPNIVAIYDIGEDIEGKFIVMEYVEGIDLKEYIKQNHPIPLHEIQHIMLQIISGMQTAHEVGIIHRDLKPQNIMVKPDDTVIIMDFGIAVVSTETAITQTNTIIGSVHYLSPEQARGSLATNQSDIYSLGIVLYEMITGRVPFDGESAVSIALKHFQEPLPDISTYREDASQPLINVVKKATAKDAKDRYDDCNEMYDDLATVFDEKRQSEPEFIPMGMQHATIAMAKDEIEEKLKYTDEYQAMAAGKERDAKSEEETQVTPVAPIPMKETTAEAAEVEPEEEKPLKEGIHISDTPAEKKRKRKKWIMILLPLLIVLLVVGAFLFNRSRQVDLPDLRNMTQREAELTLQQAGLTVGDVEEVFSDDVDDGRIVDTNPHPNSKTRKNAEIDLELSKGPEPYQIKDYTGKEYKNAQKELADKGFTVEKVEEYSDSVPEGQIIAQSIAPEEEVIPKESTMTFTVSLGVERFTMPDLSDLNRAGIEQWAANAGVTVSFSEENNDSVPQGGVLSQSINAGDTFIVGDKLNVVLSSGPKTTTFNKSIQIEYKEPENNDEDTNDDEDDESESSSSSSQSKENTIEIFVQDLNNDYSSPVDTFTISKNREYNLEFTTREGDSARYKVVRDGEVIDETQVSE</sequence>
<evidence type="ECO:0000313" key="14">
    <source>
        <dbReference type="EMBL" id="SMC30467.1"/>
    </source>
</evidence>
<evidence type="ECO:0000256" key="7">
    <source>
        <dbReference type="ARBA" id="ARBA00047899"/>
    </source>
</evidence>
<protein>
    <recommendedName>
        <fullName evidence="1">non-specific serine/threonine protein kinase</fullName>
        <ecNumber evidence="1">2.7.11.1</ecNumber>
    </recommendedName>
</protein>
<keyword evidence="5 14" id="KW-0418">Kinase</keyword>
<reference evidence="15" key="1">
    <citation type="submission" date="2017-04" db="EMBL/GenBank/DDBJ databases">
        <authorList>
            <person name="Varghese N."/>
            <person name="Submissions S."/>
        </authorList>
    </citation>
    <scope>NUCLEOTIDE SEQUENCE [LARGE SCALE GENOMIC DNA]</scope>
    <source>
        <strain evidence="15">DSM 21500</strain>
    </source>
</reference>
<feature type="domain" description="PASTA" evidence="13">
    <location>
        <begin position="394"/>
        <end position="461"/>
    </location>
</feature>
<keyword evidence="11" id="KW-0472">Membrane</keyword>
<dbReference type="Pfam" id="PF03793">
    <property type="entry name" value="PASTA"/>
    <property type="match status" value="3"/>
</dbReference>
<dbReference type="GO" id="GO:0004674">
    <property type="term" value="F:protein serine/threonine kinase activity"/>
    <property type="evidence" value="ECO:0007669"/>
    <property type="project" value="UniProtKB-KW"/>
</dbReference>
<dbReference type="Gene3D" id="1.10.510.10">
    <property type="entry name" value="Transferase(Phosphotransferase) domain 1"/>
    <property type="match status" value="1"/>
</dbReference>
<comment type="catalytic activity">
    <reaction evidence="7">
        <text>L-threonyl-[protein] + ATP = O-phospho-L-threonyl-[protein] + ADP + H(+)</text>
        <dbReference type="Rhea" id="RHEA:46608"/>
        <dbReference type="Rhea" id="RHEA-COMP:11060"/>
        <dbReference type="Rhea" id="RHEA-COMP:11605"/>
        <dbReference type="ChEBI" id="CHEBI:15378"/>
        <dbReference type="ChEBI" id="CHEBI:30013"/>
        <dbReference type="ChEBI" id="CHEBI:30616"/>
        <dbReference type="ChEBI" id="CHEBI:61977"/>
        <dbReference type="ChEBI" id="CHEBI:456216"/>
        <dbReference type="EC" id="2.7.11.1"/>
    </reaction>
</comment>
<comment type="catalytic activity">
    <reaction evidence="8">
        <text>L-seryl-[protein] + ATP = O-phospho-L-seryl-[protein] + ADP + H(+)</text>
        <dbReference type="Rhea" id="RHEA:17989"/>
        <dbReference type="Rhea" id="RHEA-COMP:9863"/>
        <dbReference type="Rhea" id="RHEA-COMP:11604"/>
        <dbReference type="ChEBI" id="CHEBI:15378"/>
        <dbReference type="ChEBI" id="CHEBI:29999"/>
        <dbReference type="ChEBI" id="CHEBI:30616"/>
        <dbReference type="ChEBI" id="CHEBI:83421"/>
        <dbReference type="ChEBI" id="CHEBI:456216"/>
        <dbReference type="EC" id="2.7.11.1"/>
    </reaction>
</comment>
<dbReference type="GO" id="GO:0005524">
    <property type="term" value="F:ATP binding"/>
    <property type="evidence" value="ECO:0007669"/>
    <property type="project" value="UniProtKB-UniRule"/>
</dbReference>
<dbReference type="InterPro" id="IPR005543">
    <property type="entry name" value="PASTA_dom"/>
</dbReference>
<organism evidence="14 15">
    <name type="scientific">Aerococcus suis</name>
    <dbReference type="NCBI Taxonomy" id="371602"/>
    <lineage>
        <taxon>Bacteria</taxon>
        <taxon>Bacillati</taxon>
        <taxon>Bacillota</taxon>
        <taxon>Bacilli</taxon>
        <taxon>Lactobacillales</taxon>
        <taxon>Aerococcaceae</taxon>
        <taxon>Aerococcus</taxon>
    </lineage>
</organism>
<keyword evidence="3" id="KW-0808">Transferase</keyword>
<dbReference type="OrthoDB" id="9788659at2"/>
<dbReference type="InterPro" id="IPR011009">
    <property type="entry name" value="Kinase-like_dom_sf"/>
</dbReference>
<keyword evidence="2 14" id="KW-0723">Serine/threonine-protein kinase</keyword>
<dbReference type="STRING" id="371602.SAMN04487984_0186"/>
<dbReference type="CDD" id="cd14014">
    <property type="entry name" value="STKc_PknB_like"/>
    <property type="match status" value="1"/>
</dbReference>
<evidence type="ECO:0000259" key="12">
    <source>
        <dbReference type="PROSITE" id="PS50011"/>
    </source>
</evidence>
<dbReference type="InterPro" id="IPR008271">
    <property type="entry name" value="Ser/Thr_kinase_AS"/>
</dbReference>
<evidence type="ECO:0000256" key="1">
    <source>
        <dbReference type="ARBA" id="ARBA00012513"/>
    </source>
</evidence>
<feature type="domain" description="Protein kinase" evidence="12">
    <location>
        <begin position="11"/>
        <end position="271"/>
    </location>
</feature>
<dbReference type="PROSITE" id="PS51178">
    <property type="entry name" value="PASTA"/>
    <property type="match status" value="3"/>
</dbReference>
<evidence type="ECO:0000259" key="13">
    <source>
        <dbReference type="PROSITE" id="PS51178"/>
    </source>
</evidence>
<dbReference type="FunFam" id="3.30.200.20:FF:000035">
    <property type="entry name" value="Serine/threonine protein kinase Stk1"/>
    <property type="match status" value="1"/>
</dbReference>
<dbReference type="RefSeq" id="WP_084097795.1">
    <property type="nucleotide sequence ID" value="NZ_FWXK01000001.1"/>
</dbReference>
<dbReference type="PANTHER" id="PTHR43289">
    <property type="entry name" value="MITOGEN-ACTIVATED PROTEIN KINASE KINASE KINASE 20-RELATED"/>
    <property type="match status" value="1"/>
</dbReference>
<feature type="binding site" evidence="9">
    <location>
        <position position="40"/>
    </location>
    <ligand>
        <name>ATP</name>
        <dbReference type="ChEBI" id="CHEBI:30616"/>
    </ligand>
</feature>
<evidence type="ECO:0000256" key="10">
    <source>
        <dbReference type="SAM" id="MobiDB-lite"/>
    </source>
</evidence>
<dbReference type="EMBL" id="FWXK01000001">
    <property type="protein sequence ID" value="SMC30467.1"/>
    <property type="molecule type" value="Genomic_DNA"/>
</dbReference>
<dbReference type="Gene3D" id="3.30.200.20">
    <property type="entry name" value="Phosphorylase Kinase, domain 1"/>
    <property type="match status" value="1"/>
</dbReference>
<feature type="compositionally biased region" description="Low complexity" evidence="10">
    <location>
        <begin position="631"/>
        <end position="640"/>
    </location>
</feature>
<dbReference type="PANTHER" id="PTHR43289:SF34">
    <property type="entry name" value="SERINE_THREONINE-PROTEIN KINASE YBDM-RELATED"/>
    <property type="match status" value="1"/>
</dbReference>
<dbReference type="Pfam" id="PF21160">
    <property type="entry name" value="PrkC-like_PASTA-like"/>
    <property type="match status" value="1"/>
</dbReference>
<keyword evidence="6 9" id="KW-0067">ATP-binding</keyword>
<dbReference type="SUPFAM" id="SSF56112">
    <property type="entry name" value="Protein kinase-like (PK-like)"/>
    <property type="match status" value="1"/>
</dbReference>
<evidence type="ECO:0000256" key="6">
    <source>
        <dbReference type="ARBA" id="ARBA00022840"/>
    </source>
</evidence>
<dbReference type="CDD" id="cd06577">
    <property type="entry name" value="PASTA_pknB"/>
    <property type="match status" value="3"/>
</dbReference>
<evidence type="ECO:0000256" key="8">
    <source>
        <dbReference type="ARBA" id="ARBA00048679"/>
    </source>
</evidence>
<keyword evidence="11" id="KW-1133">Transmembrane helix</keyword>
<evidence type="ECO:0000313" key="15">
    <source>
        <dbReference type="Proteomes" id="UP000243884"/>
    </source>
</evidence>
<dbReference type="AlphaFoldDB" id="A0A1W1Y2V1"/>